<reference evidence="7 8" key="1">
    <citation type="submission" date="2024-02" db="EMBL/GenBank/DDBJ databases">
        <authorList>
            <person name="Chen Y."/>
            <person name="Shah S."/>
            <person name="Dougan E. K."/>
            <person name="Thang M."/>
            <person name="Chan C."/>
        </authorList>
    </citation>
    <scope>NUCLEOTIDE SEQUENCE [LARGE SCALE GENOMIC DNA]</scope>
</reference>
<dbReference type="EMBL" id="CAXAMN010025583">
    <property type="protein sequence ID" value="CAK9096161.1"/>
    <property type="molecule type" value="Genomic_DNA"/>
</dbReference>
<feature type="domain" description="Amino acid transporter transmembrane" evidence="6">
    <location>
        <begin position="66"/>
        <end position="459"/>
    </location>
</feature>
<organism evidence="7 8">
    <name type="scientific">Durusdinium trenchii</name>
    <dbReference type="NCBI Taxonomy" id="1381693"/>
    <lineage>
        <taxon>Eukaryota</taxon>
        <taxon>Sar</taxon>
        <taxon>Alveolata</taxon>
        <taxon>Dinophyceae</taxon>
        <taxon>Suessiales</taxon>
        <taxon>Symbiodiniaceae</taxon>
        <taxon>Durusdinium</taxon>
    </lineage>
</organism>
<evidence type="ECO:0000256" key="3">
    <source>
        <dbReference type="ARBA" id="ARBA00022989"/>
    </source>
</evidence>
<keyword evidence="2 5" id="KW-0812">Transmembrane</keyword>
<feature type="transmembrane region" description="Helical" evidence="5">
    <location>
        <begin position="446"/>
        <end position="471"/>
    </location>
</feature>
<feature type="transmembrane region" description="Helical" evidence="5">
    <location>
        <begin position="288"/>
        <end position="311"/>
    </location>
</feature>
<evidence type="ECO:0000256" key="5">
    <source>
        <dbReference type="SAM" id="Phobius"/>
    </source>
</evidence>
<feature type="transmembrane region" description="Helical" evidence="5">
    <location>
        <begin position="378"/>
        <end position="395"/>
    </location>
</feature>
<comment type="caution">
    <text evidence="7">The sequence shown here is derived from an EMBL/GenBank/DDBJ whole genome shotgun (WGS) entry which is preliminary data.</text>
</comment>
<accession>A0ABP0RAE1</accession>
<dbReference type="InterPro" id="IPR013057">
    <property type="entry name" value="AA_transpt_TM"/>
</dbReference>
<evidence type="ECO:0000256" key="2">
    <source>
        <dbReference type="ARBA" id="ARBA00022692"/>
    </source>
</evidence>
<keyword evidence="4 5" id="KW-0472">Membrane</keyword>
<feature type="transmembrane region" description="Helical" evidence="5">
    <location>
        <begin position="207"/>
        <end position="227"/>
    </location>
</feature>
<gene>
    <name evidence="7" type="ORF">CCMP2556_LOCUS45730</name>
</gene>
<dbReference type="PANTHER" id="PTHR22950">
    <property type="entry name" value="AMINO ACID TRANSPORTER"/>
    <property type="match status" value="1"/>
</dbReference>
<dbReference type="Pfam" id="PF01490">
    <property type="entry name" value="Aa_trans"/>
    <property type="match status" value="1"/>
</dbReference>
<proteinExistence type="predicted"/>
<comment type="subcellular location">
    <subcellularLocation>
        <location evidence="1">Membrane</location>
        <topology evidence="1">Multi-pass membrane protein</topology>
    </subcellularLocation>
</comment>
<feature type="transmembrane region" description="Helical" evidence="5">
    <location>
        <begin position="96"/>
        <end position="117"/>
    </location>
</feature>
<feature type="transmembrane region" description="Helical" evidence="5">
    <location>
        <begin position="251"/>
        <end position="276"/>
    </location>
</feature>
<evidence type="ECO:0000256" key="4">
    <source>
        <dbReference type="ARBA" id="ARBA00023136"/>
    </source>
</evidence>
<name>A0ABP0RAE1_9DINO</name>
<evidence type="ECO:0000256" key="1">
    <source>
        <dbReference type="ARBA" id="ARBA00004141"/>
    </source>
</evidence>
<feature type="transmembrane region" description="Helical" evidence="5">
    <location>
        <begin position="67"/>
        <end position="90"/>
    </location>
</feature>
<evidence type="ECO:0000259" key="6">
    <source>
        <dbReference type="Pfam" id="PF01490"/>
    </source>
</evidence>
<dbReference type="Proteomes" id="UP001642484">
    <property type="component" value="Unassembled WGS sequence"/>
</dbReference>
<evidence type="ECO:0000313" key="7">
    <source>
        <dbReference type="EMBL" id="CAK9096161.1"/>
    </source>
</evidence>
<protein>
    <recommendedName>
        <fullName evidence="6">Amino acid transporter transmembrane domain-containing protein</fullName>
    </recommendedName>
</protein>
<keyword evidence="8" id="KW-1185">Reference proteome</keyword>
<sequence>MQKGTWCTCTCINMNISHPLCARLFRSPGLFRSNGNLIRRAGPYLKAMEGAQDTTLLEREDTSYMGWIHAGITIFCFAAPSAVMAMPFAIGNAGFLGGMILCLIVTGASILGAKLLLRLKLLYPDCKTFGDIGFQVLGTPGKIWGNLIQLGNFCLFMPCALRFCGLALKGIGNFPGFDECVDYYVFVVAFVCLVTTQVRSFKNAQCFTVLSLACVIGMVLSMVYASFRYENPHKIPAMWFGNPEPEEGLRLIRLAGGCSIAAWAFIPGFLTVELSSCLAEPSEFNKSLLLAGALNVLGFCAGCVVIARWGYKVGEVIAVTPVMAWTPGLAVNSVFNACQLGGNFVSYMLDSVPLGRFCQRAWAPDFKDTWSAGDIGRYLTYTLPVFAFALTLSVFTPSINVLLDFTTALTTPWVSHVYPAVIYWRLKTRGGINVPPQPMTIKEKLIVSYVFLVGCLAVFACFVKAIGFLVFEELRPKFQAIAEELGGLEGSPSNVESLSHRSHIGVTCMAILRADSTNHVPPANLIRKVGCDGWLLWKP</sequence>
<evidence type="ECO:0000313" key="8">
    <source>
        <dbReference type="Proteomes" id="UP001642484"/>
    </source>
</evidence>
<keyword evidence="3 5" id="KW-1133">Transmembrane helix</keyword>